<gene>
    <name evidence="2" type="ORF">BN11_1900004</name>
</gene>
<accession>W6JUT1</accession>
<dbReference type="Proteomes" id="UP000035763">
    <property type="component" value="Unassembled WGS sequence"/>
</dbReference>
<comment type="caution">
    <text evidence="2">The sequence shown here is derived from an EMBL/GenBank/DDBJ whole genome shotgun (WGS) entry which is preliminary data.</text>
</comment>
<keyword evidence="3" id="KW-1185">Reference proteome</keyword>
<evidence type="ECO:0000313" key="2">
    <source>
        <dbReference type="EMBL" id="CCH72707.1"/>
    </source>
</evidence>
<dbReference type="Gene3D" id="3.40.50.1820">
    <property type="entry name" value="alpha/beta hydrolase"/>
    <property type="match status" value="1"/>
</dbReference>
<dbReference type="AlphaFoldDB" id="W6JUT1"/>
<organism evidence="2 3">
    <name type="scientific">Nostocoides australiense Ben110</name>
    <dbReference type="NCBI Taxonomy" id="1193182"/>
    <lineage>
        <taxon>Bacteria</taxon>
        <taxon>Bacillati</taxon>
        <taxon>Actinomycetota</taxon>
        <taxon>Actinomycetes</taxon>
        <taxon>Micrococcales</taxon>
        <taxon>Intrasporangiaceae</taxon>
        <taxon>Nostocoides</taxon>
    </lineage>
</organism>
<name>W6JUT1_9MICO</name>
<reference evidence="2 3" key="1">
    <citation type="journal article" date="2013" name="ISME J.">
        <title>A metabolic model for members of the genus Tetrasphaera involved in enhanced biological phosphorus removal.</title>
        <authorList>
            <person name="Kristiansen R."/>
            <person name="Nguyen H.T.T."/>
            <person name="Saunders A.M."/>
            <person name="Nielsen J.L."/>
            <person name="Wimmer R."/>
            <person name="Le V.Q."/>
            <person name="McIlroy S.J."/>
            <person name="Petrovski S."/>
            <person name="Seviour R.J."/>
            <person name="Calteau A."/>
            <person name="Nielsen K.L."/>
            <person name="Nielsen P.H."/>
        </authorList>
    </citation>
    <scope>NUCLEOTIDE SEQUENCE [LARGE SCALE GENOMIC DNA]</scope>
    <source>
        <strain evidence="2 3">Ben110</strain>
    </source>
</reference>
<dbReference type="Pfam" id="PF12697">
    <property type="entry name" value="Abhydrolase_6"/>
    <property type="match status" value="1"/>
</dbReference>
<dbReference type="SUPFAM" id="SSF53474">
    <property type="entry name" value="alpha/beta-Hydrolases"/>
    <property type="match status" value="1"/>
</dbReference>
<evidence type="ECO:0000259" key="1">
    <source>
        <dbReference type="Pfam" id="PF12697"/>
    </source>
</evidence>
<sequence>MLTPDRRRPDDMVLLEIGVNDVLLQATPESTVPGRYGIWLDSGRGHIRVGEILEADPEAGTVRRRILGRDWGILRPGPVRWNGYYYAAPPEISLGMATQHAHVMTDLGPMPAWMIPGMGDGSQWAILVHGRGARREETIRAISPALAARHTVLVPSYRNDEGAPPGPDGRYNLGLSEWRDIDAAIGYALDHGATQVALIGWSMGGAIVLQALAQSSRADVISRVVLDGPVVDWTDVLTHHAREHGVPDRIGGLSRSLMGKRWTRRLVGVHESVDVAKTNWVARSGELRHPMLIIHSRDDEFVPVGPSLELAAVRPDLVTLVPWEVARHCKEWNTDPLRWESEVAAFLRG</sequence>
<dbReference type="GO" id="GO:0003824">
    <property type="term" value="F:catalytic activity"/>
    <property type="evidence" value="ECO:0007669"/>
    <property type="project" value="UniProtKB-ARBA"/>
</dbReference>
<proteinExistence type="predicted"/>
<dbReference type="InterPro" id="IPR000073">
    <property type="entry name" value="AB_hydrolase_1"/>
</dbReference>
<evidence type="ECO:0000313" key="3">
    <source>
        <dbReference type="Proteomes" id="UP000035763"/>
    </source>
</evidence>
<protein>
    <submittedName>
        <fullName evidence="2">Secreted protein</fullName>
    </submittedName>
</protein>
<dbReference type="InterPro" id="IPR029058">
    <property type="entry name" value="AB_hydrolase_fold"/>
</dbReference>
<dbReference type="EMBL" id="CAJA01000102">
    <property type="protein sequence ID" value="CCH72707.1"/>
    <property type="molecule type" value="Genomic_DNA"/>
</dbReference>
<feature type="domain" description="AB hydrolase-1" evidence="1">
    <location>
        <begin position="126"/>
        <end position="304"/>
    </location>
</feature>
<dbReference type="STRING" id="1193182.BN11_1900004"/>